<evidence type="ECO:0000313" key="2">
    <source>
        <dbReference type="Proteomes" id="UP001239111"/>
    </source>
</evidence>
<dbReference type="Proteomes" id="UP001239111">
    <property type="component" value="Chromosome 1"/>
</dbReference>
<feature type="non-terminal residue" evidence="1">
    <location>
        <position position="1"/>
    </location>
</feature>
<accession>A0ACC2PSU8</accession>
<dbReference type="EMBL" id="CM056741">
    <property type="protein sequence ID" value="KAJ8686041.1"/>
    <property type="molecule type" value="Genomic_DNA"/>
</dbReference>
<proteinExistence type="predicted"/>
<comment type="caution">
    <text evidence="1">The sequence shown here is derived from an EMBL/GenBank/DDBJ whole genome shotgun (WGS) entry which is preliminary data.</text>
</comment>
<evidence type="ECO:0000313" key="1">
    <source>
        <dbReference type="EMBL" id="KAJ8686041.1"/>
    </source>
</evidence>
<name>A0ACC2PSU8_9HYME</name>
<gene>
    <name evidence="1" type="ORF">QAD02_021834</name>
</gene>
<organism evidence="1 2">
    <name type="scientific">Eretmocerus hayati</name>
    <dbReference type="NCBI Taxonomy" id="131215"/>
    <lineage>
        <taxon>Eukaryota</taxon>
        <taxon>Metazoa</taxon>
        <taxon>Ecdysozoa</taxon>
        <taxon>Arthropoda</taxon>
        <taxon>Hexapoda</taxon>
        <taxon>Insecta</taxon>
        <taxon>Pterygota</taxon>
        <taxon>Neoptera</taxon>
        <taxon>Endopterygota</taxon>
        <taxon>Hymenoptera</taxon>
        <taxon>Apocrita</taxon>
        <taxon>Proctotrupomorpha</taxon>
        <taxon>Chalcidoidea</taxon>
        <taxon>Aphelinidae</taxon>
        <taxon>Aphelininae</taxon>
        <taxon>Eretmocerus</taxon>
    </lineage>
</organism>
<keyword evidence="2" id="KW-1185">Reference proteome</keyword>
<protein>
    <submittedName>
        <fullName evidence="1">Uncharacterized protein</fullName>
    </submittedName>
</protein>
<reference evidence="1" key="1">
    <citation type="submission" date="2023-04" db="EMBL/GenBank/DDBJ databases">
        <title>A chromosome-level genome assembly of the parasitoid wasp Eretmocerus hayati.</title>
        <authorList>
            <person name="Zhong Y."/>
            <person name="Liu S."/>
            <person name="Liu Y."/>
        </authorList>
    </citation>
    <scope>NUCLEOTIDE SEQUENCE</scope>
    <source>
        <strain evidence="1">ZJU_SS_LIU_2023</strain>
    </source>
</reference>
<sequence>DKHDQNLMRGYELGVSNTGHFSDPVCRSKRKASAILQEPSIIPSSHSKQGIESRDLEEISLVDQSYEKMRGSPPEQGISFVKYPHSGSSLILQQKPRVSSDPKFTSSKKIQEIKYLSASQKKAFHQKECKEWKIQKVDSQQLQPNRSEIEPIRLNVRKTLFDSLLGRVKDAADIRLSEDEVSELALQIEFEMFKFFKDTGAKYKAKYRSLLFNIKDQKNLTLFHKIADRSLAPQAVVKLNPDEMASQELAQWRENETKHQLEMIKKNELDLLAQTKSIVVKTHKGEQIIENDEVVKRTGSKIPLHDIVPILDDSDSITSTVVERGQADLPRIEKKSETGKGGKNNCDESRSRKKIRAHHKSRNKIKKSKKSSRYKERMKEEHKSKSHRRNDGDPDEYGGVMVKNRGRSNRSHSKSHHKSRHRDSKEPKKVSDDRIDEQVASEDPKKLREMPPSVGSSMSNELGNHLTNEITTYTPLCSESDISDREPTSTVTIKTPDINEESDREPRTRETFGDPSVWEGYVHMAEVAKFYVAASYVSGNAKDLFERLPKTLDVVGRISPITVWEYIGKMRKNATKEIIVIKIEAINDEERIPYITLYSYLNSRSRLGVLGNVSSDIKDFYIMPYSNGDEFPSVLQPIHRLILDDDHHHLLLGIIVANKIRKRQHLDISSNPLSMKVARKGTFRSMSNRVSPSHISNSEKIHCLPMVINVHSETTAETSTGSLPNKGRGIIDDDDEPYSPGEPVHPPSEEERMIECPSPVARLEVIPGNSQDLQKKVDELSKQIEEEKKKIQSISSTFLGDLTSNRVKPIAESESLDWRTCGPADIRSFAPTLTRQPILNEVSNITIPPNLQEILANVERQINRRVDLFPPTEQSAPSLATTDEHTSMDDKVVKSVSSQVGAAPHARLDNTEKFQYK</sequence>